<dbReference type="Pfam" id="PF25425">
    <property type="entry name" value="YfjL_N"/>
    <property type="match status" value="1"/>
</dbReference>
<organism evidence="3 4">
    <name type="scientific">Sporosarcina highlanderae</name>
    <dbReference type="NCBI Taxonomy" id="3035916"/>
    <lineage>
        <taxon>Bacteria</taxon>
        <taxon>Bacillati</taxon>
        <taxon>Bacillota</taxon>
        <taxon>Bacilli</taxon>
        <taxon>Bacillales</taxon>
        <taxon>Caryophanaceae</taxon>
        <taxon>Sporosarcina</taxon>
    </lineage>
</organism>
<accession>A0ABT8JSX3</accession>
<keyword evidence="1" id="KW-0812">Transmembrane</keyword>
<dbReference type="PROSITE" id="PS51257">
    <property type="entry name" value="PROKAR_LIPOPROTEIN"/>
    <property type="match status" value="1"/>
</dbReference>
<dbReference type="RefSeq" id="WP_301244093.1">
    <property type="nucleotide sequence ID" value="NZ_JAROCC010000009.1"/>
</dbReference>
<dbReference type="InterPro" id="IPR057359">
    <property type="entry name" value="YfjL_N"/>
</dbReference>
<reference evidence="3" key="1">
    <citation type="submission" date="2023-03" db="EMBL/GenBank/DDBJ databases">
        <title>MT1 and MT2 Draft Genomes of Novel Species.</title>
        <authorList>
            <person name="Venkateswaran K."/>
        </authorList>
    </citation>
    <scope>NUCLEOTIDE SEQUENCE</scope>
    <source>
        <strain evidence="3">F6_3S_P_2</strain>
    </source>
</reference>
<keyword evidence="4" id="KW-1185">Reference proteome</keyword>
<evidence type="ECO:0000259" key="2">
    <source>
        <dbReference type="Pfam" id="PF25425"/>
    </source>
</evidence>
<protein>
    <recommendedName>
        <fullName evidence="2">YfjL-like N-terminal domain-containing protein</fullName>
    </recommendedName>
</protein>
<proteinExistence type="predicted"/>
<gene>
    <name evidence="3" type="ORF">P5G49_11935</name>
</gene>
<evidence type="ECO:0000256" key="1">
    <source>
        <dbReference type="SAM" id="Phobius"/>
    </source>
</evidence>
<dbReference type="Proteomes" id="UP001175097">
    <property type="component" value="Unassembled WGS sequence"/>
</dbReference>
<dbReference type="EMBL" id="JAROCC010000009">
    <property type="protein sequence ID" value="MDN4608179.1"/>
    <property type="molecule type" value="Genomic_DNA"/>
</dbReference>
<keyword evidence="1" id="KW-1133">Transmembrane helix</keyword>
<comment type="caution">
    <text evidence="3">The sequence shown here is derived from an EMBL/GenBank/DDBJ whole genome shotgun (WGS) entry which is preliminary data.</text>
</comment>
<name>A0ABT8JSX3_9BACL</name>
<feature type="domain" description="YfjL-like N-terminal" evidence="2">
    <location>
        <begin position="1"/>
        <end position="73"/>
    </location>
</feature>
<keyword evidence="1" id="KW-0472">Membrane</keyword>
<evidence type="ECO:0000313" key="4">
    <source>
        <dbReference type="Proteomes" id="UP001175097"/>
    </source>
</evidence>
<evidence type="ECO:0000313" key="3">
    <source>
        <dbReference type="EMBL" id="MDN4608179.1"/>
    </source>
</evidence>
<feature type="transmembrane region" description="Helical" evidence="1">
    <location>
        <begin position="7"/>
        <end position="27"/>
    </location>
</feature>
<sequence>MKKTIAIVIFVVVILFSCFILASYHGLPWKKTSTGNELKKYVEDKYEISVSIKENYFNTKFGTYGTTFVVDGDKNIIFNAEKYKDRNSDFYAEALWVNEANEDLKPVIEESFATLSIQDYSVHPVYGIGHDLKVGKEVPSYKEVKTGVELSIRFKDAWTEENEEKLIAEVASFIERAHSKGIKNISMRFFLQDKVMEDGRINTFSILIEDIDLSTIKTKEDVKKYITTF</sequence>